<comment type="caution">
    <text evidence="2">The sequence shown here is derived from an EMBL/GenBank/DDBJ whole genome shotgun (WGS) entry which is preliminary data.</text>
</comment>
<dbReference type="Proteomes" id="UP001168528">
    <property type="component" value="Unassembled WGS sequence"/>
</dbReference>
<keyword evidence="3" id="KW-1185">Reference proteome</keyword>
<feature type="compositionally biased region" description="Basic and acidic residues" evidence="1">
    <location>
        <begin position="1"/>
        <end position="17"/>
    </location>
</feature>
<dbReference type="EMBL" id="JAUKPO010000001">
    <property type="protein sequence ID" value="MDO1444895.1"/>
    <property type="molecule type" value="Genomic_DNA"/>
</dbReference>
<evidence type="ECO:0000313" key="3">
    <source>
        <dbReference type="Proteomes" id="UP001168528"/>
    </source>
</evidence>
<organism evidence="2 3">
    <name type="scientific">Rhodocytophaga aerolata</name>
    <dbReference type="NCBI Taxonomy" id="455078"/>
    <lineage>
        <taxon>Bacteria</taxon>
        <taxon>Pseudomonadati</taxon>
        <taxon>Bacteroidota</taxon>
        <taxon>Cytophagia</taxon>
        <taxon>Cytophagales</taxon>
        <taxon>Rhodocytophagaceae</taxon>
        <taxon>Rhodocytophaga</taxon>
    </lineage>
</organism>
<feature type="region of interest" description="Disordered" evidence="1">
    <location>
        <begin position="1"/>
        <end position="21"/>
    </location>
</feature>
<evidence type="ECO:0008006" key="4">
    <source>
        <dbReference type="Google" id="ProtNLM"/>
    </source>
</evidence>
<sequence>MEAQSVKDEAQRLKNKADNFNPEYKEGPVATAIEQYTAKIPSDIFLWAALGSMAISATLKVMKKDEEALFVGQWPAPFLLLGLYNKLIKMEGFGKDK</sequence>
<proteinExistence type="predicted"/>
<gene>
    <name evidence="2" type="ORF">Q0590_01465</name>
</gene>
<protein>
    <recommendedName>
        <fullName evidence="4">Holin</fullName>
    </recommendedName>
</protein>
<name>A0ABT8R2M8_9BACT</name>
<reference evidence="2" key="1">
    <citation type="submission" date="2023-07" db="EMBL/GenBank/DDBJ databases">
        <title>The genome sequence of Rhodocytophaga aerolata KACC 12507.</title>
        <authorList>
            <person name="Zhang X."/>
        </authorList>
    </citation>
    <scope>NUCLEOTIDE SEQUENCE</scope>
    <source>
        <strain evidence="2">KACC 12507</strain>
    </source>
</reference>
<dbReference type="RefSeq" id="WP_302035696.1">
    <property type="nucleotide sequence ID" value="NZ_JAUKPO010000001.1"/>
</dbReference>
<evidence type="ECO:0000313" key="2">
    <source>
        <dbReference type="EMBL" id="MDO1444895.1"/>
    </source>
</evidence>
<accession>A0ABT8R2M8</accession>
<evidence type="ECO:0000256" key="1">
    <source>
        <dbReference type="SAM" id="MobiDB-lite"/>
    </source>
</evidence>